<evidence type="ECO:0000313" key="3">
    <source>
        <dbReference type="EMBL" id="KAA1091601.1"/>
    </source>
</evidence>
<organism evidence="2 5">
    <name type="scientific">Puccinia graminis f. sp. tritici</name>
    <dbReference type="NCBI Taxonomy" id="56615"/>
    <lineage>
        <taxon>Eukaryota</taxon>
        <taxon>Fungi</taxon>
        <taxon>Dikarya</taxon>
        <taxon>Basidiomycota</taxon>
        <taxon>Pucciniomycotina</taxon>
        <taxon>Pucciniomycetes</taxon>
        <taxon>Pucciniales</taxon>
        <taxon>Pucciniaceae</taxon>
        <taxon>Puccinia</taxon>
    </lineage>
</organism>
<keyword evidence="1" id="KW-0732">Signal</keyword>
<accession>A0A5B0MJQ6</accession>
<dbReference type="Proteomes" id="UP000324748">
    <property type="component" value="Unassembled WGS sequence"/>
</dbReference>
<dbReference type="EMBL" id="VSWC01000092">
    <property type="protein sequence ID" value="KAA1091601.1"/>
    <property type="molecule type" value="Genomic_DNA"/>
</dbReference>
<evidence type="ECO:0008006" key="6">
    <source>
        <dbReference type="Google" id="ProtNLM"/>
    </source>
</evidence>
<keyword evidence="4" id="KW-1185">Reference proteome</keyword>
<reference evidence="4 5" key="1">
    <citation type="submission" date="2019-05" db="EMBL/GenBank/DDBJ databases">
        <title>Emergence of the Ug99 lineage of the wheat stem rust pathogen through somatic hybridization.</title>
        <authorList>
            <person name="Li F."/>
            <person name="Upadhyaya N.M."/>
            <person name="Sperschneider J."/>
            <person name="Matny O."/>
            <person name="Nguyen-Phuc H."/>
            <person name="Mago R."/>
            <person name="Raley C."/>
            <person name="Miller M.E."/>
            <person name="Silverstein K.A.T."/>
            <person name="Henningsen E."/>
            <person name="Hirsch C.D."/>
            <person name="Visser B."/>
            <person name="Pretorius Z.A."/>
            <person name="Steffenson B.J."/>
            <person name="Schwessinger B."/>
            <person name="Dodds P.N."/>
            <person name="Figueroa M."/>
        </authorList>
    </citation>
    <scope>NUCLEOTIDE SEQUENCE [LARGE SCALE GENOMIC DNA]</scope>
    <source>
        <strain evidence="3">21-0</strain>
        <strain evidence="2 5">Ug99</strain>
    </source>
</reference>
<protein>
    <recommendedName>
        <fullName evidence="6">CLIP domain-containing serine protease</fullName>
    </recommendedName>
</protein>
<sequence>MHFAKLTIMLAFACGALSAQKPRFLQFGCGPEKSKGACRVQEDPSKSSLTLISQPAREVDRKRRLYECLKDEYTTPYCCPPNVVINKSTILPDIGCNVAAH</sequence>
<evidence type="ECO:0000313" key="4">
    <source>
        <dbReference type="Proteomes" id="UP000324748"/>
    </source>
</evidence>
<name>A0A5B0MJQ6_PUCGR</name>
<dbReference type="Proteomes" id="UP000325313">
    <property type="component" value="Unassembled WGS sequence"/>
</dbReference>
<evidence type="ECO:0000256" key="1">
    <source>
        <dbReference type="SAM" id="SignalP"/>
    </source>
</evidence>
<comment type="caution">
    <text evidence="2">The sequence shown here is derived from an EMBL/GenBank/DDBJ whole genome shotgun (WGS) entry which is preliminary data.</text>
</comment>
<evidence type="ECO:0000313" key="2">
    <source>
        <dbReference type="EMBL" id="KAA1076229.1"/>
    </source>
</evidence>
<evidence type="ECO:0000313" key="5">
    <source>
        <dbReference type="Proteomes" id="UP000325313"/>
    </source>
</evidence>
<dbReference type="AlphaFoldDB" id="A0A5B0MJQ6"/>
<feature type="chain" id="PRO_5036137264" description="CLIP domain-containing serine protease" evidence="1">
    <location>
        <begin position="20"/>
        <end position="101"/>
    </location>
</feature>
<gene>
    <name evidence="3" type="ORF">PGT21_036132</name>
    <name evidence="2" type="ORF">PGTUg99_037356</name>
</gene>
<dbReference type="EMBL" id="VDEP01000471">
    <property type="protein sequence ID" value="KAA1076229.1"/>
    <property type="molecule type" value="Genomic_DNA"/>
</dbReference>
<feature type="signal peptide" evidence="1">
    <location>
        <begin position="1"/>
        <end position="19"/>
    </location>
</feature>
<proteinExistence type="predicted"/>